<dbReference type="Pfam" id="PF03254">
    <property type="entry name" value="XG_FTase"/>
    <property type="match status" value="1"/>
</dbReference>
<dbReference type="AlphaFoldDB" id="A0A6D2J1W2"/>
<proteinExistence type="inferred from homology"/>
<dbReference type="Gene3D" id="3.40.50.11340">
    <property type="match status" value="1"/>
</dbReference>
<dbReference type="PANTHER" id="PTHR31889">
    <property type="entry name" value="FUCOSYLTRANSFERASE 2-RELATED"/>
    <property type="match status" value="1"/>
</dbReference>
<evidence type="ECO:0000256" key="3">
    <source>
        <dbReference type="ARBA" id="ARBA00022679"/>
    </source>
</evidence>
<dbReference type="EC" id="2.4.1.-" evidence="7"/>
<gene>
    <name evidence="8" type="ORF">MERR_LOCUS18431</name>
</gene>
<comment type="similarity">
    <text evidence="1 7">Belongs to the glycosyltransferase 37 family.</text>
</comment>
<comment type="function">
    <text evidence="7">May be involved in cell wall biosynthesis.</text>
</comment>
<evidence type="ECO:0000256" key="4">
    <source>
        <dbReference type="ARBA" id="ARBA00023034"/>
    </source>
</evidence>
<dbReference type="GO" id="GO:0042546">
    <property type="term" value="P:cell wall biogenesis"/>
    <property type="evidence" value="ECO:0007669"/>
    <property type="project" value="InterPro"/>
</dbReference>
<evidence type="ECO:0000256" key="5">
    <source>
        <dbReference type="ARBA" id="ARBA00023180"/>
    </source>
</evidence>
<evidence type="ECO:0000256" key="7">
    <source>
        <dbReference type="RuleBase" id="RU367004"/>
    </source>
</evidence>
<dbReference type="GO" id="GO:0071555">
    <property type="term" value="P:cell wall organization"/>
    <property type="evidence" value="ECO:0007669"/>
    <property type="project" value="UniProtKB-UniRule"/>
</dbReference>
<evidence type="ECO:0000256" key="1">
    <source>
        <dbReference type="ARBA" id="ARBA00010481"/>
    </source>
</evidence>
<dbReference type="InterPro" id="IPR004938">
    <property type="entry name" value="XG_FTase"/>
</dbReference>
<evidence type="ECO:0000313" key="8">
    <source>
        <dbReference type="EMBL" id="CAA7031196.1"/>
    </source>
</evidence>
<dbReference type="GO" id="GO:0008107">
    <property type="term" value="F:galactoside 2-alpha-L-fucosyltransferase activity"/>
    <property type="evidence" value="ECO:0007669"/>
    <property type="project" value="InterPro"/>
</dbReference>
<keyword evidence="4 7" id="KW-0333">Golgi apparatus</keyword>
<evidence type="ECO:0000256" key="6">
    <source>
        <dbReference type="ARBA" id="ARBA00023316"/>
    </source>
</evidence>
<organism evidence="8 9">
    <name type="scientific">Microthlaspi erraticum</name>
    <dbReference type="NCBI Taxonomy" id="1685480"/>
    <lineage>
        <taxon>Eukaryota</taxon>
        <taxon>Viridiplantae</taxon>
        <taxon>Streptophyta</taxon>
        <taxon>Embryophyta</taxon>
        <taxon>Tracheophyta</taxon>
        <taxon>Spermatophyta</taxon>
        <taxon>Magnoliopsida</taxon>
        <taxon>eudicotyledons</taxon>
        <taxon>Gunneridae</taxon>
        <taxon>Pentapetalae</taxon>
        <taxon>rosids</taxon>
        <taxon>malvids</taxon>
        <taxon>Brassicales</taxon>
        <taxon>Brassicaceae</taxon>
        <taxon>Coluteocarpeae</taxon>
        <taxon>Microthlaspi</taxon>
    </lineage>
</organism>
<keyword evidence="2 7" id="KW-0328">Glycosyltransferase</keyword>
<keyword evidence="5" id="KW-0325">Glycoprotein</keyword>
<evidence type="ECO:0000313" key="9">
    <source>
        <dbReference type="Proteomes" id="UP000467841"/>
    </source>
</evidence>
<dbReference type="EMBL" id="CACVBM020001104">
    <property type="protein sequence ID" value="CAA7031196.1"/>
    <property type="molecule type" value="Genomic_DNA"/>
</dbReference>
<dbReference type="PANTHER" id="PTHR31889:SF59">
    <property type="entry name" value="FUCOSYLTRANSFERASE 8-RELATED"/>
    <property type="match status" value="1"/>
</dbReference>
<protein>
    <recommendedName>
        <fullName evidence="7">Fucosyltransferase</fullName>
        <ecNumber evidence="7">2.4.1.-</ecNumber>
    </recommendedName>
</protein>
<dbReference type="OrthoDB" id="1734695at2759"/>
<keyword evidence="9" id="KW-1185">Reference proteome</keyword>
<comment type="subcellular location">
    <subcellularLocation>
        <location evidence="7">Golgi apparatus</location>
        <location evidence="7">Golgi stack membrane</location>
        <topology evidence="7">Single-pass type II membrane protein</topology>
    </subcellularLocation>
</comment>
<dbReference type="Proteomes" id="UP000467841">
    <property type="component" value="Unassembled WGS sequence"/>
</dbReference>
<comment type="caution">
    <text evidence="8">The sequence shown here is derived from an EMBL/GenBank/DDBJ whole genome shotgun (WGS) entry which is preliminary data.</text>
</comment>
<evidence type="ECO:0000256" key="2">
    <source>
        <dbReference type="ARBA" id="ARBA00022676"/>
    </source>
</evidence>
<sequence length="143" mass="16195">MLLSFFSIFNHQLLDATTNDSKESGKTVDKLLGGLLTEEFDEDSCLSRYQSSLYRKPSPYKPSQHLVSKLRSYEMLHKRCGPGTDAYKRATEKVGHDDDENYASKSVGECRYIVWVAVYGLGNRILTLASLFLYALLTENHSC</sequence>
<dbReference type="GO" id="GO:0032580">
    <property type="term" value="C:Golgi cisterna membrane"/>
    <property type="evidence" value="ECO:0007669"/>
    <property type="project" value="UniProtKB-SubCell"/>
</dbReference>
<dbReference type="GO" id="GO:0009969">
    <property type="term" value="P:xyloglucan biosynthetic process"/>
    <property type="evidence" value="ECO:0007669"/>
    <property type="project" value="TreeGrafter"/>
</dbReference>
<reference evidence="8" key="1">
    <citation type="submission" date="2020-01" db="EMBL/GenBank/DDBJ databases">
        <authorList>
            <person name="Mishra B."/>
        </authorList>
    </citation>
    <scope>NUCLEOTIDE SEQUENCE [LARGE SCALE GENOMIC DNA]</scope>
</reference>
<accession>A0A6D2J1W2</accession>
<keyword evidence="3 7" id="KW-0808">Transferase</keyword>
<name>A0A6D2J1W2_9BRAS</name>
<keyword evidence="6 7" id="KW-0961">Cell wall biogenesis/degradation</keyword>